<dbReference type="Proteomes" id="UP000011115">
    <property type="component" value="Unassembled WGS sequence"/>
</dbReference>
<dbReference type="PaxDb" id="4113-PGSC0003DMT400055953"/>
<dbReference type="AlphaFoldDB" id="M1BYS5"/>
<organism evidence="1 2">
    <name type="scientific">Solanum tuberosum</name>
    <name type="common">Potato</name>
    <dbReference type="NCBI Taxonomy" id="4113"/>
    <lineage>
        <taxon>Eukaryota</taxon>
        <taxon>Viridiplantae</taxon>
        <taxon>Streptophyta</taxon>
        <taxon>Embryophyta</taxon>
        <taxon>Tracheophyta</taxon>
        <taxon>Spermatophyta</taxon>
        <taxon>Magnoliopsida</taxon>
        <taxon>eudicotyledons</taxon>
        <taxon>Gunneridae</taxon>
        <taxon>Pentapetalae</taxon>
        <taxon>asterids</taxon>
        <taxon>lamiids</taxon>
        <taxon>Solanales</taxon>
        <taxon>Solanaceae</taxon>
        <taxon>Solanoideae</taxon>
        <taxon>Solaneae</taxon>
        <taxon>Solanum</taxon>
    </lineage>
</organism>
<name>M1BYS5_SOLTU</name>
<evidence type="ECO:0000313" key="2">
    <source>
        <dbReference type="Proteomes" id="UP000011115"/>
    </source>
</evidence>
<keyword evidence="2" id="KW-1185">Reference proteome</keyword>
<dbReference type="InParanoid" id="M1BYS5"/>
<accession>M1BYS5</accession>
<dbReference type="Gramene" id="PGSC0003DMT400055953">
    <property type="protein sequence ID" value="PGSC0003DMT400055953"/>
    <property type="gene ID" value="PGSC0003DMG400021733"/>
</dbReference>
<dbReference type="InterPro" id="IPR004242">
    <property type="entry name" value="Transposase_21"/>
</dbReference>
<reference evidence="1" key="2">
    <citation type="submission" date="2015-06" db="UniProtKB">
        <authorList>
            <consortium name="EnsemblPlants"/>
        </authorList>
    </citation>
    <scope>IDENTIFICATION</scope>
    <source>
        <strain evidence="1">DM1-3 516 R44</strain>
    </source>
</reference>
<sequence>MRHPKDSQAWKTFDLLHPEFATDPRNVRLGLASDGFNPFGAMSTTYSIWPVILIPYNRPSWECMKQSSFILWLDSVQQPKDLEHIFCSFHCLK</sequence>
<protein>
    <submittedName>
        <fullName evidence="1">TNP2</fullName>
    </submittedName>
</protein>
<dbReference type="eggNOG" id="ENOG502QWJJ">
    <property type="taxonomic scope" value="Eukaryota"/>
</dbReference>
<reference evidence="2" key="1">
    <citation type="journal article" date="2011" name="Nature">
        <title>Genome sequence and analysis of the tuber crop potato.</title>
        <authorList>
            <consortium name="The Potato Genome Sequencing Consortium"/>
        </authorList>
    </citation>
    <scope>NUCLEOTIDE SEQUENCE [LARGE SCALE GENOMIC DNA]</scope>
    <source>
        <strain evidence="2">cv. DM1-3 516 R44</strain>
    </source>
</reference>
<proteinExistence type="predicted"/>
<dbReference type="STRING" id="4113.M1BYS5"/>
<dbReference type="HOGENOM" id="CLU_2403838_0_0_1"/>
<dbReference type="EnsemblPlants" id="PGSC0003DMT400055953">
    <property type="protein sequence ID" value="PGSC0003DMT400055953"/>
    <property type="gene ID" value="PGSC0003DMG400021733"/>
</dbReference>
<evidence type="ECO:0000313" key="1">
    <source>
        <dbReference type="EnsemblPlants" id="PGSC0003DMT400055953"/>
    </source>
</evidence>
<dbReference type="Pfam" id="PF02992">
    <property type="entry name" value="Transposase_21"/>
    <property type="match status" value="1"/>
</dbReference>